<protein>
    <recommendedName>
        <fullName evidence="5">Medium-chain acyl-CoA ligase ACSF2, mitochondrial</fullName>
        <ecNumber evidence="4">6.2.1.2</ecNumber>
    </recommendedName>
</protein>
<dbReference type="Gene3D" id="3.40.50.12780">
    <property type="entry name" value="N-terminal domain of ligase-like"/>
    <property type="match status" value="1"/>
</dbReference>
<dbReference type="GeneID" id="108081417"/>
<evidence type="ECO:0000256" key="2">
    <source>
        <dbReference type="ARBA" id="ARBA00022598"/>
    </source>
</evidence>
<feature type="domain" description="AMP-dependent synthetase/ligase" evidence="8">
    <location>
        <begin position="54"/>
        <end position="442"/>
    </location>
</feature>
<dbReference type="InterPro" id="IPR020845">
    <property type="entry name" value="AMP-binding_CS"/>
</dbReference>
<dbReference type="EC" id="6.2.1.2" evidence="4"/>
<organism evidence="10 11">
    <name type="scientific">Drosophila kikkawai</name>
    <name type="common">Fruit fly</name>
    <dbReference type="NCBI Taxonomy" id="30033"/>
    <lineage>
        <taxon>Eukaryota</taxon>
        <taxon>Metazoa</taxon>
        <taxon>Ecdysozoa</taxon>
        <taxon>Arthropoda</taxon>
        <taxon>Hexapoda</taxon>
        <taxon>Insecta</taxon>
        <taxon>Pterygota</taxon>
        <taxon>Neoptera</taxon>
        <taxon>Endopterygota</taxon>
        <taxon>Diptera</taxon>
        <taxon>Brachycera</taxon>
        <taxon>Muscomorpha</taxon>
        <taxon>Ephydroidea</taxon>
        <taxon>Drosophilidae</taxon>
        <taxon>Drosophila</taxon>
        <taxon>Sophophora</taxon>
    </lineage>
</organism>
<sequence>MNRKLQILSRHVLRQHLGLKSMRSISTSMPILISHRHHVGKESLVHRTIGNQLELSAAEFGDTEAIVSCHEGKRYTFRSLIQEADALAAGFRKLGLQRGDAVGLWAPNYMHWYLGMMGAARAGLISVGINPAFQGPEVAYCLNKVNVKAIIAPETFKTQNYYEILRSICPELADANGGRIRSEKFPHLQSVIIDSNDGLKGALRFDDLLDLANKSEREEVAKIQQDILPESRCNIQFTSGTTGNPKAACLSHNNFVNNGIHVGNRNELEGERICVQVPLFHAFGVVITIMAGLTKGATLVLPAAGFSPKDSLQAIVKEKCSVIHGTPTMYVDLVNTQRKLQVPLGKIKKAITGGAIVSPQLIKDVRQVLNVETVHSVYGLTETTAVIFQSLPGDSDDIVLNSVGHLQDHIEAKVVDAEGRCVPFGQPGELCVRGYTTMLGYHGDDDKTRETIGKDRWLRTGDQFILEENGYGRIVGRLKEMIIRGGENIFPKEIEDFLNAHPQIIEAHVGILKRLNKLKNKLITLCFQVIGVPDERLGEEVCAFVRLHEGVDPSSFTAETLKAYSKGKLAHFKIPRYVFTVEAFPKTTSGKIQKFKLVEMFKESLDKKHKTARAEN</sequence>
<proteinExistence type="inferred from homology"/>
<dbReference type="GO" id="GO:0016874">
    <property type="term" value="F:ligase activity"/>
    <property type="evidence" value="ECO:0007669"/>
    <property type="project" value="UniProtKB-KW"/>
</dbReference>
<comment type="catalytic activity">
    <reaction evidence="7">
        <text>a medium-chain fatty acid + ATP + CoA = a medium-chain fatty acyl-CoA + AMP + diphosphate</text>
        <dbReference type="Rhea" id="RHEA:48340"/>
        <dbReference type="ChEBI" id="CHEBI:30616"/>
        <dbReference type="ChEBI" id="CHEBI:33019"/>
        <dbReference type="ChEBI" id="CHEBI:57287"/>
        <dbReference type="ChEBI" id="CHEBI:59558"/>
        <dbReference type="ChEBI" id="CHEBI:90546"/>
        <dbReference type="ChEBI" id="CHEBI:456215"/>
        <dbReference type="EC" id="6.2.1.2"/>
    </reaction>
</comment>
<evidence type="ECO:0000313" key="11">
    <source>
        <dbReference type="RefSeq" id="XP_070139591.1"/>
    </source>
</evidence>
<feature type="domain" description="AMP-binding enzyme C-terminal" evidence="9">
    <location>
        <begin position="529"/>
        <end position="591"/>
    </location>
</feature>
<dbReference type="Proteomes" id="UP001652661">
    <property type="component" value="Chromosome 2L"/>
</dbReference>
<reference evidence="10" key="1">
    <citation type="submission" date="2025-05" db="UniProtKB">
        <authorList>
            <consortium name="RefSeq"/>
        </authorList>
    </citation>
    <scope>NUCLEOTIDE SEQUENCE [LARGE SCALE GENOMIC DNA]</scope>
    <source>
        <strain evidence="10">14028-0561.14</strain>
    </source>
</reference>
<name>A0ABM4GA47_DROKI</name>
<comment type="catalytic activity">
    <reaction evidence="6">
        <text>octanoate + ATP + CoA = octanoyl-CoA + AMP + diphosphate</text>
        <dbReference type="Rhea" id="RHEA:33631"/>
        <dbReference type="ChEBI" id="CHEBI:25646"/>
        <dbReference type="ChEBI" id="CHEBI:30616"/>
        <dbReference type="ChEBI" id="CHEBI:33019"/>
        <dbReference type="ChEBI" id="CHEBI:57287"/>
        <dbReference type="ChEBI" id="CHEBI:57386"/>
        <dbReference type="ChEBI" id="CHEBI:456215"/>
    </reaction>
</comment>
<evidence type="ECO:0000256" key="7">
    <source>
        <dbReference type="ARBA" id="ARBA00048277"/>
    </source>
</evidence>
<evidence type="ECO:0000256" key="1">
    <source>
        <dbReference type="ARBA" id="ARBA00006432"/>
    </source>
</evidence>
<dbReference type="PROSITE" id="PS00455">
    <property type="entry name" value="AMP_BINDING"/>
    <property type="match status" value="1"/>
</dbReference>
<dbReference type="Pfam" id="PF13193">
    <property type="entry name" value="AMP-binding_C"/>
    <property type="match status" value="1"/>
</dbReference>
<dbReference type="InterPro" id="IPR042099">
    <property type="entry name" value="ANL_N_sf"/>
</dbReference>
<evidence type="ECO:0000256" key="4">
    <source>
        <dbReference type="ARBA" id="ARBA00039009"/>
    </source>
</evidence>
<dbReference type="Pfam" id="PF00501">
    <property type="entry name" value="AMP-binding"/>
    <property type="match status" value="1"/>
</dbReference>
<evidence type="ECO:0000259" key="8">
    <source>
        <dbReference type="Pfam" id="PF00501"/>
    </source>
</evidence>
<comment type="similarity">
    <text evidence="1">Belongs to the ATP-dependent AMP-binding enzyme family.</text>
</comment>
<evidence type="ECO:0000256" key="3">
    <source>
        <dbReference type="ARBA" id="ARBA00037247"/>
    </source>
</evidence>
<dbReference type="PANTHER" id="PTHR43201:SF5">
    <property type="entry name" value="MEDIUM-CHAIN ACYL-COA LIGASE ACSF2, MITOCHONDRIAL"/>
    <property type="match status" value="1"/>
</dbReference>
<evidence type="ECO:0000313" key="10">
    <source>
        <dbReference type="Proteomes" id="UP001652661"/>
    </source>
</evidence>
<keyword evidence="2 11" id="KW-0436">Ligase</keyword>
<accession>A0ABM4GA47</accession>
<evidence type="ECO:0000256" key="5">
    <source>
        <dbReference type="ARBA" id="ARBA00039638"/>
    </source>
</evidence>
<dbReference type="InterPro" id="IPR025110">
    <property type="entry name" value="AMP-bd_C"/>
</dbReference>
<dbReference type="PANTHER" id="PTHR43201">
    <property type="entry name" value="ACYL-COA SYNTHETASE"/>
    <property type="match status" value="1"/>
</dbReference>
<evidence type="ECO:0000256" key="6">
    <source>
        <dbReference type="ARBA" id="ARBA00047319"/>
    </source>
</evidence>
<comment type="function">
    <text evidence="3">Acyl-CoA synthases catalyze the initial reaction in fatty acid metabolism, by forming a thioester with CoA. Has some preference toward medium-chain substrates. Plays a role in adipocyte differentiation.</text>
</comment>
<dbReference type="Gene3D" id="3.30.300.30">
    <property type="match status" value="1"/>
</dbReference>
<evidence type="ECO:0000259" key="9">
    <source>
        <dbReference type="Pfam" id="PF13193"/>
    </source>
</evidence>
<dbReference type="SUPFAM" id="SSF56801">
    <property type="entry name" value="Acetyl-CoA synthetase-like"/>
    <property type="match status" value="1"/>
</dbReference>
<dbReference type="InterPro" id="IPR045851">
    <property type="entry name" value="AMP-bd_C_sf"/>
</dbReference>
<reference evidence="11" key="2">
    <citation type="submission" date="2025-08" db="UniProtKB">
        <authorList>
            <consortium name="RefSeq"/>
        </authorList>
    </citation>
    <scope>IDENTIFICATION</scope>
    <source>
        <strain evidence="11">14028-0561.14</strain>
        <tissue evidence="11">Whole fly</tissue>
    </source>
</reference>
<gene>
    <name evidence="11" type="primary">Acsf2</name>
</gene>
<dbReference type="InterPro" id="IPR000873">
    <property type="entry name" value="AMP-dep_synth/lig_dom"/>
</dbReference>
<dbReference type="RefSeq" id="XP_070139591.1">
    <property type="nucleotide sequence ID" value="XM_070283490.1"/>
</dbReference>
<keyword evidence="10" id="KW-1185">Reference proteome</keyword>